<dbReference type="PANTHER" id="PTHR43300">
    <property type="entry name" value="ACETYLTRANSFERASE"/>
    <property type="match status" value="1"/>
</dbReference>
<dbReference type="Pfam" id="PF05523">
    <property type="entry name" value="FdtA"/>
    <property type="match status" value="1"/>
</dbReference>
<evidence type="ECO:0000313" key="3">
    <source>
        <dbReference type="EMBL" id="QKZ06181.1"/>
    </source>
</evidence>
<dbReference type="CDD" id="cd03358">
    <property type="entry name" value="LbH_WxcM_N_like"/>
    <property type="match status" value="1"/>
</dbReference>
<dbReference type="EMBL" id="CP056030">
    <property type="protein sequence ID" value="QKZ06181.1"/>
    <property type="molecule type" value="Genomic_DNA"/>
</dbReference>
<dbReference type="RefSeq" id="WP_176571726.1">
    <property type="nucleotide sequence ID" value="NZ_CP056030.1"/>
</dbReference>
<dbReference type="PANTHER" id="PTHR43300:SF4">
    <property type="entry name" value="ACYL-[ACYL-CARRIER-PROTEIN]--UDP-N-ACETYLGLUCOSAMINE O-ACYLTRANSFERASE"/>
    <property type="match status" value="1"/>
</dbReference>
<comment type="similarity">
    <text evidence="1">Belongs to the transferase hexapeptide repeat family.</text>
</comment>
<dbReference type="InterPro" id="IPR050179">
    <property type="entry name" value="Trans_hexapeptide_repeat"/>
</dbReference>
<evidence type="ECO:0000256" key="1">
    <source>
        <dbReference type="ARBA" id="ARBA00007274"/>
    </source>
</evidence>
<organism evidence="3 4">
    <name type="scientific">Pseudomonas eucalypticola</name>
    <dbReference type="NCBI Taxonomy" id="2599595"/>
    <lineage>
        <taxon>Bacteria</taxon>
        <taxon>Pseudomonadati</taxon>
        <taxon>Pseudomonadota</taxon>
        <taxon>Gammaproteobacteria</taxon>
        <taxon>Pseudomonadales</taxon>
        <taxon>Pseudomonadaceae</taxon>
        <taxon>Pseudomonas</taxon>
    </lineage>
</organism>
<evidence type="ECO:0000259" key="2">
    <source>
        <dbReference type="Pfam" id="PF05523"/>
    </source>
</evidence>
<reference evidence="3 4" key="1">
    <citation type="submission" date="2020-06" db="EMBL/GenBank/DDBJ databases">
        <title>Pseudomonas eucalypticola sp. nov., an endophyte of Eucalyptus dunnii leaves with biocontrol ability of eucalyptus leaf blight.</title>
        <authorList>
            <person name="Liu Y."/>
            <person name="Song Z."/>
            <person name="Zeng H."/>
            <person name="Lu M."/>
            <person name="Wang X."/>
            <person name="Lian X."/>
            <person name="Zhang Q."/>
        </authorList>
    </citation>
    <scope>NUCLEOTIDE SEQUENCE [LARGE SCALE GENOMIC DNA]</scope>
    <source>
        <strain evidence="3 4">NP-1</strain>
    </source>
</reference>
<dbReference type="Gene3D" id="2.60.120.10">
    <property type="entry name" value="Jelly Rolls"/>
    <property type="match status" value="1"/>
</dbReference>
<name>A0A7D5DBK1_9PSED</name>
<dbReference type="SUPFAM" id="SSF51161">
    <property type="entry name" value="Trimeric LpxA-like enzymes"/>
    <property type="match status" value="1"/>
</dbReference>
<dbReference type="SUPFAM" id="SSF51182">
    <property type="entry name" value="RmlC-like cupins"/>
    <property type="match status" value="1"/>
</dbReference>
<gene>
    <name evidence="3" type="ORF">HWQ56_21340</name>
</gene>
<protein>
    <submittedName>
        <fullName evidence="3">WxcM-like domain-containing protein</fullName>
    </submittedName>
</protein>
<proteinExistence type="inferred from homology"/>
<dbReference type="AlphaFoldDB" id="A0A7D5DBK1"/>
<accession>A0A7D5DBK1</accession>
<dbReference type="InterPro" id="IPR011051">
    <property type="entry name" value="RmlC_Cupin_sf"/>
</dbReference>
<dbReference type="InterPro" id="IPR008894">
    <property type="entry name" value="QdtA_cupin_dom"/>
</dbReference>
<dbReference type="InterPro" id="IPR011004">
    <property type="entry name" value="Trimer_LpxA-like_sf"/>
</dbReference>
<evidence type="ECO:0000313" key="4">
    <source>
        <dbReference type="Proteomes" id="UP000509568"/>
    </source>
</evidence>
<feature type="domain" description="Sugar 3,4-ketoisomerase QdtA cupin" evidence="2">
    <location>
        <begin position="184"/>
        <end position="312"/>
    </location>
</feature>
<dbReference type="CDD" id="cd20292">
    <property type="entry name" value="cupin_QdtA-like"/>
    <property type="match status" value="1"/>
</dbReference>
<dbReference type="KEGG" id="pez:HWQ56_21340"/>
<dbReference type="InterPro" id="IPR001451">
    <property type="entry name" value="Hexapep"/>
</dbReference>
<dbReference type="Gene3D" id="2.160.10.10">
    <property type="entry name" value="Hexapeptide repeat proteins"/>
    <property type="match status" value="1"/>
</dbReference>
<keyword evidence="4" id="KW-1185">Reference proteome</keyword>
<dbReference type="InterPro" id="IPR014710">
    <property type="entry name" value="RmlC-like_jellyroll"/>
</dbReference>
<sequence length="316" mass="34727">MTEAARDFFVHSHALCESQNIGKGTRVWAFAHILPEAKLGADCNVCDQVFIENDVVIGDRVTIKCGVQVWDGIEIEDDVFIGPNVTFTNDRFPRSKVYPETFAKTVIRKGASLGANCTILPGIVIDTNAMVGAGAVVTRSVPPNAIVVGNPAKIIGYVNAKPGSAQQEAVSGQAQPVIQTSVDQVTLHSLTEVTDIRGSLSVGEFDRAIPFNAERYFLVYDVPTAETRGEHAHRKCHQFLIAVKGTVHVVADDGVNREEFILDKPNTGIHLPPMTWGIQYRYSSDAVLLVFASHYYDSSDYIRNYDEFIKLKNSSR</sequence>
<dbReference type="Proteomes" id="UP000509568">
    <property type="component" value="Chromosome"/>
</dbReference>
<dbReference type="Pfam" id="PF00132">
    <property type="entry name" value="Hexapep"/>
    <property type="match status" value="2"/>
</dbReference>